<dbReference type="Proteomes" id="UP000237438">
    <property type="component" value="Unassembled WGS sequence"/>
</dbReference>
<feature type="domain" description="Large ribosomal subunit protein mL59" evidence="1">
    <location>
        <begin position="17"/>
        <end position="135"/>
    </location>
</feature>
<sequence length="210" mass="23726">MAKSQGMINLAKSLPPKLSRFFARYPPLSIVPSSHLKDTPLQPKYRFVNPFKATRDPITNRWHDPVFSLRRQADLVKLARQHGVEELLPPTVKSTKAKLRRKLKHGSRIKGTGVGQTVKGKESERTMKARYARKETTSYVGNAANDTDLEGEAMVAGGKAGQNNFNDFNIVPKAFFLQSVSTFTEYVLVNLTLNASTSRRIYREPCYWAR</sequence>
<dbReference type="InterPro" id="IPR037507">
    <property type="entry name" value="Ribosomal_mL59"/>
</dbReference>
<accession>A0A2S4PR01</accession>
<keyword evidence="3" id="KW-1185">Reference proteome</keyword>
<dbReference type="AlphaFoldDB" id="A0A2S4PR01"/>
<dbReference type="Pfam" id="PF18126">
    <property type="entry name" value="Mitoc_mL59"/>
    <property type="match status" value="1"/>
</dbReference>
<evidence type="ECO:0000313" key="2">
    <source>
        <dbReference type="EMBL" id="POS84451.1"/>
    </source>
</evidence>
<organism evidence="2 3">
    <name type="scientific">Erysiphe pulchra</name>
    <dbReference type="NCBI Taxonomy" id="225359"/>
    <lineage>
        <taxon>Eukaryota</taxon>
        <taxon>Fungi</taxon>
        <taxon>Dikarya</taxon>
        <taxon>Ascomycota</taxon>
        <taxon>Pezizomycotina</taxon>
        <taxon>Leotiomycetes</taxon>
        <taxon>Erysiphales</taxon>
        <taxon>Erysiphaceae</taxon>
        <taxon>Erysiphe</taxon>
    </lineage>
</organism>
<proteinExistence type="predicted"/>
<dbReference type="STRING" id="225359.A0A2S4PR01"/>
<gene>
    <name evidence="2" type="ORF">EPUL_002727</name>
</gene>
<name>A0A2S4PR01_9PEZI</name>
<evidence type="ECO:0000259" key="1">
    <source>
        <dbReference type="Pfam" id="PF18126"/>
    </source>
</evidence>
<dbReference type="InterPro" id="IPR040922">
    <property type="entry name" value="Ribosomal_mL59_dom"/>
</dbReference>
<dbReference type="GO" id="GO:0005762">
    <property type="term" value="C:mitochondrial large ribosomal subunit"/>
    <property type="evidence" value="ECO:0007669"/>
    <property type="project" value="InterPro"/>
</dbReference>
<dbReference type="EMBL" id="PEDP01001005">
    <property type="protein sequence ID" value="POS84451.1"/>
    <property type="molecule type" value="Genomic_DNA"/>
</dbReference>
<reference evidence="2 3" key="1">
    <citation type="submission" date="2017-10" db="EMBL/GenBank/DDBJ databases">
        <title>Development of genomic resources for the powdery mildew, Erysiphe pulchra.</title>
        <authorList>
            <person name="Wadl P.A."/>
            <person name="Mack B.M."/>
            <person name="Moore G."/>
            <person name="Beltz S.B."/>
        </authorList>
    </citation>
    <scope>NUCLEOTIDE SEQUENCE [LARGE SCALE GENOMIC DNA]</scope>
    <source>
        <strain evidence="2">Cflorida</strain>
    </source>
</reference>
<protein>
    <recommendedName>
        <fullName evidence="1">Large ribosomal subunit protein mL59 domain-containing protein</fullName>
    </recommendedName>
</protein>
<dbReference type="PANTHER" id="PTHR28041">
    <property type="entry name" value="54S RIBOSOMAL PROTEIN L25, MITOCHONDRIAL"/>
    <property type="match status" value="1"/>
</dbReference>
<dbReference type="GO" id="GO:0003735">
    <property type="term" value="F:structural constituent of ribosome"/>
    <property type="evidence" value="ECO:0007669"/>
    <property type="project" value="InterPro"/>
</dbReference>
<dbReference type="PANTHER" id="PTHR28041:SF1">
    <property type="entry name" value="LARGE RIBOSOMAL SUBUNIT PROTEIN ML59"/>
    <property type="match status" value="1"/>
</dbReference>
<evidence type="ECO:0000313" key="3">
    <source>
        <dbReference type="Proteomes" id="UP000237438"/>
    </source>
</evidence>
<comment type="caution">
    <text evidence="2">The sequence shown here is derived from an EMBL/GenBank/DDBJ whole genome shotgun (WGS) entry which is preliminary data.</text>
</comment>
<dbReference type="OrthoDB" id="18529at2759"/>